<comment type="similarity">
    <text evidence="6">Belongs to the acetyltransferase family. OlsB subfamily.</text>
</comment>
<dbReference type="EC" id="2.3.2.30" evidence="7"/>
<comment type="pathway">
    <text evidence="1">Lipid metabolism.</text>
</comment>
<evidence type="ECO:0000256" key="7">
    <source>
        <dbReference type="ARBA" id="ARBA00039058"/>
    </source>
</evidence>
<dbReference type="SUPFAM" id="SSF55729">
    <property type="entry name" value="Acyl-CoA N-acyltransferases (Nat)"/>
    <property type="match status" value="1"/>
</dbReference>
<dbReference type="EMBL" id="JAUZVZ010000009">
    <property type="protein sequence ID" value="MDP4536146.1"/>
    <property type="molecule type" value="Genomic_DNA"/>
</dbReference>
<evidence type="ECO:0000256" key="5">
    <source>
        <dbReference type="ARBA" id="ARBA00023315"/>
    </source>
</evidence>
<comment type="catalytic activity">
    <reaction evidence="10">
        <text>a (3R)-hydroxyacyl-[ACP] + L-ornithine = a lyso-ornithine lipid + holo-[ACP] + H(+)</text>
        <dbReference type="Rhea" id="RHEA:20633"/>
        <dbReference type="Rhea" id="RHEA-COMP:9685"/>
        <dbReference type="Rhea" id="RHEA-COMP:9945"/>
        <dbReference type="ChEBI" id="CHEBI:15378"/>
        <dbReference type="ChEBI" id="CHEBI:46911"/>
        <dbReference type="ChEBI" id="CHEBI:64479"/>
        <dbReference type="ChEBI" id="CHEBI:78827"/>
        <dbReference type="ChEBI" id="CHEBI:138482"/>
        <dbReference type="EC" id="2.3.2.30"/>
    </reaction>
    <physiologicalReaction direction="left-to-right" evidence="10">
        <dbReference type="Rhea" id="RHEA:20634"/>
    </physiologicalReaction>
</comment>
<organism evidence="11 12">
    <name type="scientific">Alkalimonas collagenimarina</name>
    <dbReference type="NCBI Taxonomy" id="400390"/>
    <lineage>
        <taxon>Bacteria</taxon>
        <taxon>Pseudomonadati</taxon>
        <taxon>Pseudomonadota</taxon>
        <taxon>Gammaproteobacteria</taxon>
        <taxon>Alkalimonas</taxon>
    </lineage>
</organism>
<keyword evidence="12" id="KW-1185">Reference proteome</keyword>
<evidence type="ECO:0000256" key="3">
    <source>
        <dbReference type="ARBA" id="ARBA00022679"/>
    </source>
</evidence>
<accession>A0ABT9GYK7</accession>
<keyword evidence="4" id="KW-0443">Lipid metabolism</keyword>
<reference evidence="11 12" key="1">
    <citation type="submission" date="2023-08" db="EMBL/GenBank/DDBJ databases">
        <authorList>
            <person name="Joshi A."/>
            <person name="Thite S."/>
        </authorList>
    </citation>
    <scope>NUCLEOTIDE SEQUENCE [LARGE SCALE GENOMIC DNA]</scope>
    <source>
        <strain evidence="11 12">AC40</strain>
    </source>
</reference>
<dbReference type="PANTHER" id="PTHR37323">
    <property type="entry name" value="GCN5-RELATED N-ACETYLTRANSFERASE"/>
    <property type="match status" value="1"/>
</dbReference>
<evidence type="ECO:0000256" key="10">
    <source>
        <dbReference type="ARBA" id="ARBA00047785"/>
    </source>
</evidence>
<evidence type="ECO:0000256" key="8">
    <source>
        <dbReference type="ARBA" id="ARBA00039866"/>
    </source>
</evidence>
<dbReference type="Pfam" id="PF13444">
    <property type="entry name" value="Acetyltransf_5"/>
    <property type="match status" value="1"/>
</dbReference>
<name>A0ABT9GYK7_9GAMM</name>
<evidence type="ECO:0000256" key="2">
    <source>
        <dbReference type="ARBA" id="ARBA00022516"/>
    </source>
</evidence>
<comment type="function">
    <text evidence="9">Catalyzes the first step in the biosynthesis of ornithine lipids, which are phosphorus-free membrane lipids. Catalyzes the 3-hydroxyacyl-acyl carrier protein-dependent acylation of ornithine to form lyso-ornithine lipid (LOL).</text>
</comment>
<dbReference type="PANTHER" id="PTHR37323:SF1">
    <property type="entry name" value="L-ORNITHINE N(ALPHA)-ACYLTRANSFERASE"/>
    <property type="match status" value="1"/>
</dbReference>
<evidence type="ECO:0000256" key="6">
    <source>
        <dbReference type="ARBA" id="ARBA00038095"/>
    </source>
</evidence>
<sequence length="297" mass="32818">MTQLNPVAAAEPTDAIQQELAALSPIAEVRGLQVFSAQAAQIPSTLLEIGRIREHVFRGAGAGRNLERDLDVLDYGDAAYFQLIVWDPKRSELVALYRYQLGWLAARHGVAILRTSQLFDYSTAFYQQVVLYGIELGRSVVNTEAKARSLGFFALWAGLGALARLHPQLRYFFGNVSLYQSLGQDAIDAMVQFCQQLYAPPESMMLAKTGLAFRSSGQLDTASLMAQEPAARVKHLQQLLKRFGCRLPPVLQSYLSVGNGVWFDDAALDNDFGEAYELSIIVPLTAVSGVIRQRFLN</sequence>
<keyword evidence="3 11" id="KW-0808">Transferase</keyword>
<keyword evidence="5 11" id="KW-0012">Acyltransferase</keyword>
<evidence type="ECO:0000256" key="1">
    <source>
        <dbReference type="ARBA" id="ARBA00005189"/>
    </source>
</evidence>
<evidence type="ECO:0000313" key="12">
    <source>
        <dbReference type="Proteomes" id="UP001231616"/>
    </source>
</evidence>
<gene>
    <name evidence="11" type="ORF">Q3O60_08100</name>
</gene>
<dbReference type="InterPro" id="IPR016181">
    <property type="entry name" value="Acyl_CoA_acyltransferase"/>
</dbReference>
<evidence type="ECO:0000256" key="9">
    <source>
        <dbReference type="ARBA" id="ARBA00045724"/>
    </source>
</evidence>
<evidence type="ECO:0000256" key="4">
    <source>
        <dbReference type="ARBA" id="ARBA00023098"/>
    </source>
</evidence>
<evidence type="ECO:0000313" key="11">
    <source>
        <dbReference type="EMBL" id="MDP4536146.1"/>
    </source>
</evidence>
<comment type="caution">
    <text evidence="11">The sequence shown here is derived from an EMBL/GenBank/DDBJ whole genome shotgun (WGS) entry which is preliminary data.</text>
</comment>
<dbReference type="InterPro" id="IPR052351">
    <property type="entry name" value="Ornithine_N-alpha-AT"/>
</dbReference>
<protein>
    <recommendedName>
        <fullName evidence="8">L-ornithine N(alpha)-acyltransferase</fullName>
        <ecNumber evidence="7">2.3.2.30</ecNumber>
    </recommendedName>
</protein>
<keyword evidence="2" id="KW-0444">Lipid biosynthesis</keyword>
<dbReference type="GO" id="GO:0016746">
    <property type="term" value="F:acyltransferase activity"/>
    <property type="evidence" value="ECO:0007669"/>
    <property type="project" value="UniProtKB-KW"/>
</dbReference>
<proteinExistence type="inferred from homology"/>
<dbReference type="RefSeq" id="WP_305893411.1">
    <property type="nucleotide sequence ID" value="NZ_JAUZVZ010000009.1"/>
</dbReference>
<dbReference type="Proteomes" id="UP001231616">
    <property type="component" value="Unassembled WGS sequence"/>
</dbReference>